<organism evidence="1 2">
    <name type="scientific">Conexibacter arvalis</name>
    <dbReference type="NCBI Taxonomy" id="912552"/>
    <lineage>
        <taxon>Bacteria</taxon>
        <taxon>Bacillati</taxon>
        <taxon>Actinomycetota</taxon>
        <taxon>Thermoleophilia</taxon>
        <taxon>Solirubrobacterales</taxon>
        <taxon>Conexibacteraceae</taxon>
        <taxon>Conexibacter</taxon>
    </lineage>
</organism>
<sequence length="469" mass="49855">MIVETPSFAGLAGVARRDITPPPGIRARNWGPATWDVAAGVHRPLTLSALALAAAGEEGAPAAGERPLVLIEADLGWWRGVDSEWALRSALLEALDLPPERLLFALSHTHAGPSTDLGDADLDGGGEIAGYRGRLLAAATEAAREAIGALRPATIEWATGRCALAAERELLREGRALVGFNPAGAADDTLLIGRIAAADERRTPLGTLVNYACHPTTLAWQCRLISPDWPGAMRATVEAATGAPCLFLQGASGDLAPREQYVGDVEVADRHGRAVAHAVLAALETLPPPGSALELSGVQESGAPLALWEAVPHAGSRALAAERREVELAFRELPTLAQLAAEWAGIDPQSRDERLRRARALRDGYVEGPTVRHPIWLWRIGDALLAAHPGEAFQWLQRTLRAELPERPLLVANLVNGPGFVYLPTQAAYDRGAYAAWQTPLAAGSLERLHAAMKEGLEAVGNVEKEIAR</sequence>
<dbReference type="RefSeq" id="WP_183338654.1">
    <property type="nucleotide sequence ID" value="NZ_JACHNU010000001.1"/>
</dbReference>
<dbReference type="EMBL" id="JACHNU010000001">
    <property type="protein sequence ID" value="MBB4660929.1"/>
    <property type="molecule type" value="Genomic_DNA"/>
</dbReference>
<dbReference type="AlphaFoldDB" id="A0A840I7R1"/>
<dbReference type="Proteomes" id="UP000585272">
    <property type="component" value="Unassembled WGS sequence"/>
</dbReference>
<evidence type="ECO:0000313" key="1">
    <source>
        <dbReference type="EMBL" id="MBB4660929.1"/>
    </source>
</evidence>
<gene>
    <name evidence="1" type="ORF">BDZ31_000502</name>
</gene>
<comment type="caution">
    <text evidence="1">The sequence shown here is derived from an EMBL/GenBank/DDBJ whole genome shotgun (WGS) entry which is preliminary data.</text>
</comment>
<reference evidence="1 2" key="1">
    <citation type="submission" date="2020-08" db="EMBL/GenBank/DDBJ databases">
        <title>Genomic Encyclopedia of Archaeal and Bacterial Type Strains, Phase II (KMG-II): from individual species to whole genera.</title>
        <authorList>
            <person name="Goeker M."/>
        </authorList>
    </citation>
    <scope>NUCLEOTIDE SEQUENCE [LARGE SCALE GENOMIC DNA]</scope>
    <source>
        <strain evidence="1 2">DSM 23288</strain>
    </source>
</reference>
<name>A0A840I7R1_9ACTN</name>
<evidence type="ECO:0008006" key="3">
    <source>
        <dbReference type="Google" id="ProtNLM"/>
    </source>
</evidence>
<protein>
    <recommendedName>
        <fullName evidence="3">Alkaline ceramidase</fullName>
    </recommendedName>
</protein>
<accession>A0A840I7R1</accession>
<keyword evidence="2" id="KW-1185">Reference proteome</keyword>
<evidence type="ECO:0000313" key="2">
    <source>
        <dbReference type="Proteomes" id="UP000585272"/>
    </source>
</evidence>
<proteinExistence type="predicted"/>